<gene>
    <name evidence="1" type="ORF">CRX57_02535</name>
</gene>
<name>A0A2C5WC51_PSEPU</name>
<evidence type="ECO:0000313" key="2">
    <source>
        <dbReference type="Proteomes" id="UP000222460"/>
    </source>
</evidence>
<comment type="caution">
    <text evidence="1">The sequence shown here is derived from an EMBL/GenBank/DDBJ whole genome shotgun (WGS) entry which is preliminary data.</text>
</comment>
<dbReference type="AlphaFoldDB" id="A0A2C5WC51"/>
<dbReference type="Proteomes" id="UP000222460">
    <property type="component" value="Unassembled WGS sequence"/>
</dbReference>
<evidence type="ECO:0000313" key="1">
    <source>
        <dbReference type="EMBL" id="PHH44005.1"/>
    </source>
</evidence>
<protein>
    <submittedName>
        <fullName evidence="1">Uncharacterized protein</fullName>
    </submittedName>
</protein>
<organism evidence="1 2">
    <name type="scientific">Pseudomonas putida</name>
    <name type="common">Arthrobacter siderocapsulatus</name>
    <dbReference type="NCBI Taxonomy" id="303"/>
    <lineage>
        <taxon>Bacteria</taxon>
        <taxon>Pseudomonadati</taxon>
        <taxon>Pseudomonadota</taxon>
        <taxon>Gammaproteobacteria</taxon>
        <taxon>Pseudomonadales</taxon>
        <taxon>Pseudomonadaceae</taxon>
        <taxon>Pseudomonas</taxon>
    </lineage>
</organism>
<reference evidence="2" key="1">
    <citation type="submission" date="2017-10" db="EMBL/GenBank/DDBJ databases">
        <title>FDA dAtabase for Regulatory Grade micrObial Sequences (FDA-ARGOS): Supporting development and validation of Infectious Disease Dx tests.</title>
        <authorList>
            <person name="Goldberg B."/>
            <person name="Campos J."/>
            <person name="Tallon L."/>
            <person name="Sadzewicz L."/>
            <person name="Ott S."/>
            <person name="Zhao X."/>
            <person name="Nagaraj S."/>
            <person name="Vavikolanu K."/>
            <person name="Aluvathingal J."/>
            <person name="Nadendla S."/>
            <person name="Geyer C."/>
            <person name="Sichtig H."/>
        </authorList>
    </citation>
    <scope>NUCLEOTIDE SEQUENCE [LARGE SCALE GENOMIC DNA]</scope>
    <source>
        <strain evidence="2">FDAARGOS_376</strain>
    </source>
</reference>
<dbReference type="EMBL" id="PDKZ01000002">
    <property type="protein sequence ID" value="PHH44005.1"/>
    <property type="molecule type" value="Genomic_DNA"/>
</dbReference>
<accession>A0A2C5WC51</accession>
<sequence>MRHASLEVLMKRLGEPENSIMVSLGAPAGKSLNMQKGFWEYIRSYMNNGPWFDHNGEHSESDEFVKSQLALNLKQSENLSAWRKIIQNKKEASGGKNFLTGTDALMLISNIIFYPSNKIQEFVYERAKRRSRNRWPEIVTERLRSDGPTTRLIDLERERGLSV</sequence>
<proteinExistence type="predicted"/>